<proteinExistence type="predicted"/>
<gene>
    <name evidence="1" type="ORF">RPERSI_LOCUS22892</name>
</gene>
<name>A0ACA9RU94_9GLOM</name>
<evidence type="ECO:0000313" key="2">
    <source>
        <dbReference type="Proteomes" id="UP000789920"/>
    </source>
</evidence>
<dbReference type="Proteomes" id="UP000789920">
    <property type="component" value="Unassembled WGS sequence"/>
</dbReference>
<dbReference type="EMBL" id="CAJVQC010070284">
    <property type="protein sequence ID" value="CAG8809578.1"/>
    <property type="molecule type" value="Genomic_DNA"/>
</dbReference>
<accession>A0ACA9RU94</accession>
<protein>
    <submittedName>
        <fullName evidence="1">1862_t:CDS:1</fullName>
    </submittedName>
</protein>
<keyword evidence="2" id="KW-1185">Reference proteome</keyword>
<reference evidence="1" key="1">
    <citation type="submission" date="2021-06" db="EMBL/GenBank/DDBJ databases">
        <authorList>
            <person name="Kallberg Y."/>
            <person name="Tangrot J."/>
            <person name="Rosling A."/>
        </authorList>
    </citation>
    <scope>NUCLEOTIDE SEQUENCE</scope>
    <source>
        <strain evidence="1">MA461A</strain>
    </source>
</reference>
<feature type="non-terminal residue" evidence="1">
    <location>
        <position position="1"/>
    </location>
</feature>
<sequence length="55" mass="6431">VKLFRDVYVHYSEIKYQNFEPGMRVSNSLIHVLPNVHDSGMRISISKAISEQQRL</sequence>
<comment type="caution">
    <text evidence="1">The sequence shown here is derived from an EMBL/GenBank/DDBJ whole genome shotgun (WGS) entry which is preliminary data.</text>
</comment>
<evidence type="ECO:0000313" key="1">
    <source>
        <dbReference type="EMBL" id="CAG8809578.1"/>
    </source>
</evidence>
<organism evidence="1 2">
    <name type="scientific">Racocetra persica</name>
    <dbReference type="NCBI Taxonomy" id="160502"/>
    <lineage>
        <taxon>Eukaryota</taxon>
        <taxon>Fungi</taxon>
        <taxon>Fungi incertae sedis</taxon>
        <taxon>Mucoromycota</taxon>
        <taxon>Glomeromycotina</taxon>
        <taxon>Glomeromycetes</taxon>
        <taxon>Diversisporales</taxon>
        <taxon>Gigasporaceae</taxon>
        <taxon>Racocetra</taxon>
    </lineage>
</organism>